<feature type="transmembrane region" description="Helical" evidence="6">
    <location>
        <begin position="115"/>
        <end position="141"/>
    </location>
</feature>
<dbReference type="InterPro" id="IPR036259">
    <property type="entry name" value="MFS_trans_sf"/>
</dbReference>
<feature type="transmembrane region" description="Helical" evidence="6">
    <location>
        <begin position="235"/>
        <end position="258"/>
    </location>
</feature>
<protein>
    <submittedName>
        <fullName evidence="8">Mfs transporter</fullName>
    </submittedName>
</protein>
<feature type="domain" description="Major facilitator superfamily (MFS) profile" evidence="7">
    <location>
        <begin position="50"/>
        <end position="547"/>
    </location>
</feature>
<reference evidence="8 9" key="1">
    <citation type="submission" date="2016-10" db="EMBL/GenBank/DDBJ databases">
        <title>Proteomics and genomics reveal pathogen-plant mechanisms compatible with a hemibiotrophic lifestyle of Diplodia corticola.</title>
        <authorList>
            <person name="Fernandes I."/>
            <person name="De Jonge R."/>
            <person name="Van De Peer Y."/>
            <person name="Devreese B."/>
            <person name="Alves A."/>
            <person name="Esteves A.C."/>
        </authorList>
    </citation>
    <scope>NUCLEOTIDE SEQUENCE [LARGE SCALE GENOMIC DNA]</scope>
    <source>
        <strain evidence="8 9">CBS 112549</strain>
    </source>
</reference>
<dbReference type="PROSITE" id="PS50850">
    <property type="entry name" value="MFS"/>
    <property type="match status" value="1"/>
</dbReference>
<dbReference type="InterPro" id="IPR020846">
    <property type="entry name" value="MFS_dom"/>
</dbReference>
<evidence type="ECO:0000256" key="4">
    <source>
        <dbReference type="ARBA" id="ARBA00023136"/>
    </source>
</evidence>
<dbReference type="GeneID" id="31015769"/>
<dbReference type="OrthoDB" id="10021397at2759"/>
<dbReference type="PRINTS" id="PR01036">
    <property type="entry name" value="TCRTETB"/>
</dbReference>
<dbReference type="GO" id="GO:0022857">
    <property type="term" value="F:transmembrane transporter activity"/>
    <property type="evidence" value="ECO:0007669"/>
    <property type="project" value="InterPro"/>
</dbReference>
<feature type="transmembrane region" description="Helical" evidence="6">
    <location>
        <begin position="525"/>
        <end position="542"/>
    </location>
</feature>
<name>A0A1J9QW62_9PEZI</name>
<feature type="region of interest" description="Disordered" evidence="5">
    <location>
        <begin position="552"/>
        <end position="577"/>
    </location>
</feature>
<evidence type="ECO:0000313" key="8">
    <source>
        <dbReference type="EMBL" id="OJD32242.1"/>
    </source>
</evidence>
<keyword evidence="3 6" id="KW-1133">Transmembrane helix</keyword>
<evidence type="ECO:0000259" key="7">
    <source>
        <dbReference type="PROSITE" id="PS50850"/>
    </source>
</evidence>
<dbReference type="EMBL" id="MNUE01000040">
    <property type="protein sequence ID" value="OJD32242.1"/>
    <property type="molecule type" value="Genomic_DNA"/>
</dbReference>
<feature type="transmembrane region" description="Helical" evidence="6">
    <location>
        <begin position="47"/>
        <end position="72"/>
    </location>
</feature>
<evidence type="ECO:0000256" key="6">
    <source>
        <dbReference type="SAM" id="Phobius"/>
    </source>
</evidence>
<accession>A0A1J9QW62</accession>
<evidence type="ECO:0000256" key="3">
    <source>
        <dbReference type="ARBA" id="ARBA00022989"/>
    </source>
</evidence>
<feature type="transmembrane region" description="Helical" evidence="6">
    <location>
        <begin position="179"/>
        <end position="197"/>
    </location>
</feature>
<feature type="transmembrane region" description="Helical" evidence="6">
    <location>
        <begin position="346"/>
        <end position="370"/>
    </location>
</feature>
<evidence type="ECO:0000256" key="1">
    <source>
        <dbReference type="ARBA" id="ARBA00004141"/>
    </source>
</evidence>
<keyword evidence="4 6" id="KW-0472">Membrane</keyword>
<evidence type="ECO:0000256" key="5">
    <source>
        <dbReference type="SAM" id="MobiDB-lite"/>
    </source>
</evidence>
<sequence length="577" mass="59399">MAETNASPAVGHASVVPAIEPSIIEPMAMRGPDEPDATTRSRSNFRIFAIMVALYLALFVGALDQMIVSTAIPTMTSQLGSAAGYTWIGGAYLLAKVAVMPIWSKLSDIWGRKPILLANLVLFFLSSIVCATAQTMAALIAGRALQGVGGGGLMQMVYITIADMFSLRRRNLFIGLTELIWAVAAGVGPVLGGALAQHASWRWIFWLNLPVSGAAFGLALLYLDVHDPRTPILRGLHAVDWWGGTAMLGLTTLLLVGLTLGGDAASAWSSAKVICLLVFGTLLAGAFLVSEHKLAGAHPIVPLRLFAIPGLPAALAAGAAQAFVAIGAEYYLPLYLQSARLASPTASGVLILPLILSEAATATVAGLAIHRTGEYKALFVGGMVLATAGVAAWAAPGVLDASTPLRTLVGVQVLAGAGLGLGFETPVIGIQAAVPQADAAAATATLGLLRNLANALSVVVGGVVFQNGVRRREGELLAAGVSRELAAVLAGPEAAANVEGIRRIADGGQRWAVRNAFADGLRDVWILYACVAGAGVLASVFVRRSVLSEEHTETKTGLGKQEDDKSVGGAATAAAAC</sequence>
<dbReference type="AlphaFoldDB" id="A0A1J9QW62"/>
<evidence type="ECO:0000256" key="2">
    <source>
        <dbReference type="ARBA" id="ARBA00022692"/>
    </source>
</evidence>
<dbReference type="Gene3D" id="1.20.1250.20">
    <property type="entry name" value="MFS general substrate transporter like domains"/>
    <property type="match status" value="1"/>
</dbReference>
<feature type="transmembrane region" description="Helical" evidence="6">
    <location>
        <begin position="270"/>
        <end position="289"/>
    </location>
</feature>
<feature type="transmembrane region" description="Helical" evidence="6">
    <location>
        <begin position="377"/>
        <end position="395"/>
    </location>
</feature>
<dbReference type="InterPro" id="IPR011701">
    <property type="entry name" value="MFS"/>
</dbReference>
<proteinExistence type="predicted"/>
<dbReference type="PANTHER" id="PTHR23501">
    <property type="entry name" value="MAJOR FACILITATOR SUPERFAMILY"/>
    <property type="match status" value="1"/>
</dbReference>
<dbReference type="SUPFAM" id="SSF103473">
    <property type="entry name" value="MFS general substrate transporter"/>
    <property type="match status" value="1"/>
</dbReference>
<dbReference type="PANTHER" id="PTHR23501:SF158">
    <property type="entry name" value="TRANSPORTER, PUTATIVE (AFU_ORTHOLOGUE AFUA_5G14490)-RELATED"/>
    <property type="match status" value="1"/>
</dbReference>
<dbReference type="Pfam" id="PF07690">
    <property type="entry name" value="MFS_1"/>
    <property type="match status" value="1"/>
</dbReference>
<feature type="transmembrane region" description="Helical" evidence="6">
    <location>
        <begin position="203"/>
        <end position="223"/>
    </location>
</feature>
<keyword evidence="9" id="KW-1185">Reference proteome</keyword>
<feature type="transmembrane region" description="Helical" evidence="6">
    <location>
        <begin position="301"/>
        <end position="326"/>
    </location>
</feature>
<keyword evidence="2 6" id="KW-0812">Transmembrane</keyword>
<feature type="compositionally biased region" description="Basic and acidic residues" evidence="5">
    <location>
        <begin position="552"/>
        <end position="566"/>
    </location>
</feature>
<comment type="subcellular location">
    <subcellularLocation>
        <location evidence="1">Membrane</location>
        <topology evidence="1">Multi-pass membrane protein</topology>
    </subcellularLocation>
</comment>
<comment type="caution">
    <text evidence="8">The sequence shown here is derived from an EMBL/GenBank/DDBJ whole genome shotgun (WGS) entry which is preliminary data.</text>
</comment>
<dbReference type="RefSeq" id="XP_020128502.1">
    <property type="nucleotide sequence ID" value="XM_020275508.1"/>
</dbReference>
<organism evidence="8 9">
    <name type="scientific">Diplodia corticola</name>
    <dbReference type="NCBI Taxonomy" id="236234"/>
    <lineage>
        <taxon>Eukaryota</taxon>
        <taxon>Fungi</taxon>
        <taxon>Dikarya</taxon>
        <taxon>Ascomycota</taxon>
        <taxon>Pezizomycotina</taxon>
        <taxon>Dothideomycetes</taxon>
        <taxon>Dothideomycetes incertae sedis</taxon>
        <taxon>Botryosphaeriales</taxon>
        <taxon>Botryosphaeriaceae</taxon>
        <taxon>Diplodia</taxon>
    </lineage>
</organism>
<dbReference type="Proteomes" id="UP000183809">
    <property type="component" value="Unassembled WGS sequence"/>
</dbReference>
<gene>
    <name evidence="8" type="ORF">BKCO1_4000093</name>
</gene>
<dbReference type="Gene3D" id="1.20.1720.10">
    <property type="entry name" value="Multidrug resistance protein D"/>
    <property type="match status" value="1"/>
</dbReference>
<feature type="transmembrane region" description="Helical" evidence="6">
    <location>
        <begin position="84"/>
        <end position="103"/>
    </location>
</feature>
<evidence type="ECO:0000313" key="9">
    <source>
        <dbReference type="Proteomes" id="UP000183809"/>
    </source>
</evidence>
<dbReference type="GO" id="GO:0005886">
    <property type="term" value="C:plasma membrane"/>
    <property type="evidence" value="ECO:0007669"/>
    <property type="project" value="TreeGrafter"/>
</dbReference>